<dbReference type="PROSITE" id="PS00028">
    <property type="entry name" value="ZINC_FINGER_C2H2_1"/>
    <property type="match status" value="6"/>
</dbReference>
<feature type="compositionally biased region" description="Basic and acidic residues" evidence="2">
    <location>
        <begin position="895"/>
        <end position="904"/>
    </location>
</feature>
<sequence>MPDEETSGHLDNTQSYYEMDEPKTKKRRKQSNPVRYGSGHHSMTITGVSSNTNGSSSEPGSGSSPEPESDSSNDINETASGSAKDFASLLSFKLHSVHRQAHHLNLHHRQPHHPQYQQTQVAISSASQSGQLNCGESKANSSGNVMPIAMFPYLFNVLPGSNGSNGSNNSGANHANGSSVSGNGTGVNLTSGAIHNGIGMAGLNAVNPVNVQKIFNPEAYCELCNKELCNKYFLKTHKANKHGIYTSDTIPSSSGPGTTTGSSTSTSGSGNAAQAAAVAVAFNTAAAYFQSTGMPTGSAQAQAAAAMQMQQLLQQASANSASGSNGPGTSGNGSNPTTPNIDTSNAAAMVALASRTVGMINMESYCDICQKQFCNKYFLKKHRSKIHNIHSSSSSLSGNAPLMLTGQGSGYHGSNDHSSVTSLANLTGLALTAGSSMDHQTCNRSISPSSSSGQSDSTGLIEAISLVSTKVPSRSPAMSPLSNDQQESMSVITNNSNIKSENCQSSSSLKVTTVTPVIRTSSSGNLVSTDRNGLTTQIIASSLASSSTSSSPSSSPATTITTVSTANCLPTNNSLTNSNANTNCETYCDICRTDLVNPIALQAHKTIMHSMAPQGSPSSSWTRDQWQAMMASLQAESFALLGRPINIPTGSAGENIIFTPEKLREMGVINADAFCEICKREFCNKYFLRTHKLNKHGIGTLDTASNCGSTKSNASGHIKGEDKSRSEREDKSLNGPREFMFGERQSISCPEDNTMSPRSSANEDSNQERRPSSLGSPTGLIFSTSSSHVTITPTTSTPFTDKMRASSASPITPSQSSVTLSAVNSSSNQGNGIALTLNSDSELICEICGKNFQSKSSLRAHRVNIHGIRMNTFNSSNCVISRTGSLSGDNCNSNRRSEENKSPESPRNCSTNATSNQVAAAAAYALNRSFGMEGIMSVKCTNLSSSGSGASSRPPGNCRNYCNICNKELCNKYFMKTHMMKMHNINIDEHPAEAAFTSTIGGVTCDICQKELCSKYFLKVHKQNTHGIGEDTPNMKDSARTGLTAVSLANSVGLMIPGASGLNALNQVVSLTSKATTTTTNSTSNALCSSSVAHSTGVTSKESESGLDCSSGLASDKENSVGIDPGDTGNRYFSHYTEVCPLCERRFKSIKWLKTHMANDHSDHILRPNGNGNHCSNSDLSTGLHSQFSYDLSRMCVMCGQICSDRIALQIHLLKDHKTSPEELASLTGSSLFGLTQLNDINSEATDLSSSVNKATNNSCNRESNMSPLAGLDGQSTEDNPSTVTPSQRINGSMSPSSPPSASHETSSLPDTLINQLCNYEMEEADDDASFPSSPTGKGCINLSTSASAASACLNLLQQQQGQLSPHSLFPSSLGVPKSPSNSNYIIQTFLMTSQPDVTEKSSSSSNDYFVPSLVCLPVSQKIHEPVTVSFQLTPTENYVLR</sequence>
<dbReference type="STRING" id="32264.T1JXV6"/>
<keyword evidence="1" id="KW-0479">Metal-binding</keyword>
<dbReference type="SMART" id="SM00355">
    <property type="entry name" value="ZnF_C2H2"/>
    <property type="match status" value="9"/>
</dbReference>
<feature type="compositionally biased region" description="Low complexity" evidence="2">
    <location>
        <begin position="315"/>
        <end position="324"/>
    </location>
</feature>
<feature type="compositionally biased region" description="Low complexity" evidence="2">
    <location>
        <begin position="1293"/>
        <end position="1308"/>
    </location>
</feature>
<feature type="region of interest" description="Disordered" evidence="2">
    <location>
        <begin position="104"/>
        <end position="139"/>
    </location>
</feature>
<feature type="compositionally biased region" description="Basic and acidic residues" evidence="2">
    <location>
        <begin position="718"/>
        <end position="732"/>
    </location>
</feature>
<keyword evidence="5" id="KW-1185">Reference proteome</keyword>
<dbReference type="EMBL" id="CAEY01000835">
    <property type="status" value="NOT_ANNOTATED_CDS"/>
    <property type="molecule type" value="Genomic_DNA"/>
</dbReference>
<reference evidence="4" key="2">
    <citation type="submission" date="2015-06" db="UniProtKB">
        <authorList>
            <consortium name="EnsemblMetazoa"/>
        </authorList>
    </citation>
    <scope>IDENTIFICATION</scope>
</reference>
<dbReference type="PANTHER" id="PTHR21190:SF1">
    <property type="entry name" value="GH10077P"/>
    <property type="match status" value="1"/>
</dbReference>
<feature type="compositionally biased region" description="Polar residues" evidence="2">
    <location>
        <begin position="1274"/>
        <end position="1292"/>
    </location>
</feature>
<evidence type="ECO:0000259" key="3">
    <source>
        <dbReference type="PROSITE" id="PS50157"/>
    </source>
</evidence>
<dbReference type="InterPro" id="IPR036236">
    <property type="entry name" value="Znf_C2H2_sf"/>
</dbReference>
<dbReference type="Pfam" id="PF00096">
    <property type="entry name" value="zf-C2H2"/>
    <property type="match status" value="1"/>
</dbReference>
<dbReference type="eggNOG" id="ENOG502RMF7">
    <property type="taxonomic scope" value="Eukaryota"/>
</dbReference>
<dbReference type="PROSITE" id="PS50157">
    <property type="entry name" value="ZINC_FINGER_C2H2_2"/>
    <property type="match status" value="2"/>
</dbReference>
<feature type="compositionally biased region" description="Polar residues" evidence="2">
    <location>
        <begin position="745"/>
        <end position="764"/>
    </location>
</feature>
<evidence type="ECO:0000313" key="4">
    <source>
        <dbReference type="EnsemblMetazoa" id="tetur02g13400.1"/>
    </source>
</evidence>
<dbReference type="GO" id="GO:0008270">
    <property type="term" value="F:zinc ion binding"/>
    <property type="evidence" value="ECO:0007669"/>
    <property type="project" value="UniProtKB-KW"/>
</dbReference>
<feature type="region of interest" description="Disordered" evidence="2">
    <location>
        <begin position="244"/>
        <end position="269"/>
    </location>
</feature>
<feature type="domain" description="C2H2-type" evidence="3">
    <location>
        <begin position="843"/>
        <end position="866"/>
    </location>
</feature>
<feature type="compositionally biased region" description="Polar residues" evidence="2">
    <location>
        <begin position="121"/>
        <end position="139"/>
    </location>
</feature>
<feature type="region of interest" description="Disordered" evidence="2">
    <location>
        <begin position="315"/>
        <end position="342"/>
    </location>
</feature>
<protein>
    <recommendedName>
        <fullName evidence="3">C2H2-type domain-containing protein</fullName>
    </recommendedName>
</protein>
<name>T1JXV6_TETUR</name>
<dbReference type="EnsemblMetazoa" id="tetur02g13400.1">
    <property type="protein sequence ID" value="tetur02g13400.1"/>
    <property type="gene ID" value="tetur02g13400"/>
</dbReference>
<dbReference type="Proteomes" id="UP000015104">
    <property type="component" value="Unassembled WGS sequence"/>
</dbReference>
<dbReference type="SUPFAM" id="SSF57667">
    <property type="entry name" value="beta-beta-alpha zinc fingers"/>
    <property type="match status" value="1"/>
</dbReference>
<dbReference type="HOGENOM" id="CLU_251813_0_0_1"/>
<feature type="region of interest" description="Disordered" evidence="2">
    <location>
        <begin position="886"/>
        <end position="913"/>
    </location>
</feature>
<evidence type="ECO:0000256" key="1">
    <source>
        <dbReference type="PROSITE-ProRule" id="PRU00042"/>
    </source>
</evidence>
<feature type="region of interest" description="Disordered" evidence="2">
    <location>
        <begin position="699"/>
        <end position="815"/>
    </location>
</feature>
<feature type="compositionally biased region" description="Low complexity" evidence="2">
    <location>
        <begin position="783"/>
        <end position="815"/>
    </location>
</feature>
<evidence type="ECO:0000313" key="5">
    <source>
        <dbReference type="Proteomes" id="UP000015104"/>
    </source>
</evidence>
<feature type="region of interest" description="Disordered" evidence="2">
    <location>
        <begin position="438"/>
        <end position="457"/>
    </location>
</feature>
<reference evidence="5" key="1">
    <citation type="submission" date="2011-08" db="EMBL/GenBank/DDBJ databases">
        <authorList>
            <person name="Rombauts S."/>
        </authorList>
    </citation>
    <scope>NUCLEOTIDE SEQUENCE</scope>
    <source>
        <strain evidence="5">London</strain>
    </source>
</reference>
<feature type="region of interest" description="Disordered" evidence="2">
    <location>
        <begin position="1099"/>
        <end position="1124"/>
    </location>
</feature>
<accession>T1JXV6</accession>
<feature type="compositionally biased region" description="Low complexity" evidence="2">
    <location>
        <begin position="445"/>
        <end position="457"/>
    </location>
</feature>
<dbReference type="PANTHER" id="PTHR21190">
    <property type="entry name" value="GH10077P"/>
    <property type="match status" value="1"/>
</dbReference>
<feature type="compositionally biased region" description="Low complexity" evidence="2">
    <location>
        <begin position="49"/>
        <end position="73"/>
    </location>
</feature>
<evidence type="ECO:0000256" key="2">
    <source>
        <dbReference type="SAM" id="MobiDB-lite"/>
    </source>
</evidence>
<keyword evidence="1" id="KW-0863">Zinc-finger</keyword>
<proteinExistence type="predicted"/>
<feature type="compositionally biased region" description="Low complexity" evidence="2">
    <location>
        <begin position="246"/>
        <end position="269"/>
    </location>
</feature>
<feature type="region of interest" description="Disordered" evidence="2">
    <location>
        <begin position="1"/>
        <end position="79"/>
    </location>
</feature>
<keyword evidence="1" id="KW-0862">Zinc</keyword>
<organism evidence="4 5">
    <name type="scientific">Tetranychus urticae</name>
    <name type="common">Two-spotted spider mite</name>
    <dbReference type="NCBI Taxonomy" id="32264"/>
    <lineage>
        <taxon>Eukaryota</taxon>
        <taxon>Metazoa</taxon>
        <taxon>Ecdysozoa</taxon>
        <taxon>Arthropoda</taxon>
        <taxon>Chelicerata</taxon>
        <taxon>Arachnida</taxon>
        <taxon>Acari</taxon>
        <taxon>Acariformes</taxon>
        <taxon>Trombidiformes</taxon>
        <taxon>Prostigmata</taxon>
        <taxon>Eleutherengona</taxon>
        <taxon>Raphignathae</taxon>
        <taxon>Tetranychoidea</taxon>
        <taxon>Tetranychidae</taxon>
        <taxon>Tetranychus</taxon>
    </lineage>
</organism>
<feature type="compositionally biased region" description="Polar residues" evidence="2">
    <location>
        <begin position="702"/>
        <end position="715"/>
    </location>
</feature>
<dbReference type="InterPro" id="IPR013087">
    <property type="entry name" value="Znf_C2H2_type"/>
</dbReference>
<feature type="domain" description="C2H2-type" evidence="3">
    <location>
        <begin position="364"/>
        <end position="395"/>
    </location>
</feature>
<feature type="compositionally biased region" description="Polar residues" evidence="2">
    <location>
        <begin position="1246"/>
        <end position="1267"/>
    </location>
</feature>
<dbReference type="Gene3D" id="3.30.160.60">
    <property type="entry name" value="Classic Zinc Finger"/>
    <property type="match status" value="1"/>
</dbReference>
<feature type="region of interest" description="Disordered" evidence="2">
    <location>
        <begin position="1246"/>
        <end position="1309"/>
    </location>
</feature>